<feature type="region of interest" description="Disordered" evidence="7">
    <location>
        <begin position="239"/>
        <end position="259"/>
    </location>
</feature>
<evidence type="ECO:0000313" key="8">
    <source>
        <dbReference type="EMBL" id="EIM79929.1"/>
    </source>
</evidence>
<protein>
    <submittedName>
        <fullName evidence="8">G-alpha-domain-containing protein</fullName>
    </submittedName>
</protein>
<feature type="region of interest" description="Disordered" evidence="7">
    <location>
        <begin position="1"/>
        <end position="43"/>
    </location>
</feature>
<dbReference type="GO" id="GO:0005525">
    <property type="term" value="F:GTP binding"/>
    <property type="evidence" value="ECO:0007669"/>
    <property type="project" value="UniProtKB-KW"/>
</dbReference>
<keyword evidence="2 5" id="KW-0547">Nucleotide-binding</keyword>
<keyword evidence="4" id="KW-0807">Transducer</keyword>
<dbReference type="eggNOG" id="KOG0082">
    <property type="taxonomic scope" value="Eukaryota"/>
</dbReference>
<dbReference type="SUPFAM" id="SSF47895">
    <property type="entry name" value="Transducin (alpha subunit), insertion domain"/>
    <property type="match status" value="1"/>
</dbReference>
<evidence type="ECO:0000256" key="1">
    <source>
        <dbReference type="ARBA" id="ARBA00022723"/>
    </source>
</evidence>
<dbReference type="InterPro" id="IPR027417">
    <property type="entry name" value="P-loop_NTPase"/>
</dbReference>
<dbReference type="GO" id="GO:0046872">
    <property type="term" value="F:metal ion binding"/>
    <property type="evidence" value="ECO:0007669"/>
    <property type="project" value="UniProtKB-KW"/>
</dbReference>
<dbReference type="PANTHER" id="PTHR10218:SF360">
    <property type="entry name" value="GUANINE NUCLEOTIDE-BINDING PROTEIN SUBUNIT ALPHA HOMOLOG"/>
    <property type="match status" value="1"/>
</dbReference>
<dbReference type="GeneID" id="18794776"/>
<dbReference type="KEGG" id="shs:STEHIDRAFT_105968"/>
<feature type="binding site" evidence="5">
    <location>
        <begin position="463"/>
        <end position="466"/>
    </location>
    <ligand>
        <name>GTP</name>
        <dbReference type="ChEBI" id="CHEBI:37565"/>
    </ligand>
</feature>
<evidence type="ECO:0000256" key="3">
    <source>
        <dbReference type="ARBA" id="ARBA00023134"/>
    </source>
</evidence>
<feature type="compositionally biased region" description="Basic and acidic residues" evidence="7">
    <location>
        <begin position="26"/>
        <end position="41"/>
    </location>
</feature>
<accession>R7RX59</accession>
<keyword evidence="3 5" id="KW-0342">GTP-binding</keyword>
<dbReference type="PANTHER" id="PTHR10218">
    <property type="entry name" value="GTP-BINDING PROTEIN ALPHA SUBUNIT"/>
    <property type="match status" value="1"/>
</dbReference>
<name>R7RX59_STEHR</name>
<keyword evidence="1 6" id="KW-0479">Metal-binding</keyword>
<dbReference type="GO" id="GO:0003924">
    <property type="term" value="F:GTPase activity"/>
    <property type="evidence" value="ECO:0007669"/>
    <property type="project" value="InterPro"/>
</dbReference>
<dbReference type="Pfam" id="PF00503">
    <property type="entry name" value="G-alpha"/>
    <property type="match status" value="1"/>
</dbReference>
<proteinExistence type="predicted"/>
<reference evidence="9" key="1">
    <citation type="journal article" date="2012" name="Science">
        <title>The Paleozoic origin of enzymatic lignin decomposition reconstructed from 31 fungal genomes.</title>
        <authorList>
            <person name="Floudas D."/>
            <person name="Binder M."/>
            <person name="Riley R."/>
            <person name="Barry K."/>
            <person name="Blanchette R.A."/>
            <person name="Henrissat B."/>
            <person name="Martinez A.T."/>
            <person name="Otillar R."/>
            <person name="Spatafora J.W."/>
            <person name="Yadav J.S."/>
            <person name="Aerts A."/>
            <person name="Benoit I."/>
            <person name="Boyd A."/>
            <person name="Carlson A."/>
            <person name="Copeland A."/>
            <person name="Coutinho P.M."/>
            <person name="de Vries R.P."/>
            <person name="Ferreira P."/>
            <person name="Findley K."/>
            <person name="Foster B."/>
            <person name="Gaskell J."/>
            <person name="Glotzer D."/>
            <person name="Gorecki P."/>
            <person name="Heitman J."/>
            <person name="Hesse C."/>
            <person name="Hori C."/>
            <person name="Igarashi K."/>
            <person name="Jurgens J.A."/>
            <person name="Kallen N."/>
            <person name="Kersten P."/>
            <person name="Kohler A."/>
            <person name="Kuees U."/>
            <person name="Kumar T.K.A."/>
            <person name="Kuo A."/>
            <person name="LaButti K."/>
            <person name="Larrondo L.F."/>
            <person name="Lindquist E."/>
            <person name="Ling A."/>
            <person name="Lombard V."/>
            <person name="Lucas S."/>
            <person name="Lundell T."/>
            <person name="Martin R."/>
            <person name="McLaughlin D.J."/>
            <person name="Morgenstern I."/>
            <person name="Morin E."/>
            <person name="Murat C."/>
            <person name="Nagy L.G."/>
            <person name="Nolan M."/>
            <person name="Ohm R.A."/>
            <person name="Patyshakuliyeva A."/>
            <person name="Rokas A."/>
            <person name="Ruiz-Duenas F.J."/>
            <person name="Sabat G."/>
            <person name="Salamov A."/>
            <person name="Samejima M."/>
            <person name="Schmutz J."/>
            <person name="Slot J.C."/>
            <person name="St John F."/>
            <person name="Stenlid J."/>
            <person name="Sun H."/>
            <person name="Sun S."/>
            <person name="Syed K."/>
            <person name="Tsang A."/>
            <person name="Wiebenga A."/>
            <person name="Young D."/>
            <person name="Pisabarro A."/>
            <person name="Eastwood D.C."/>
            <person name="Martin F."/>
            <person name="Cullen D."/>
            <person name="Grigoriev I.V."/>
            <person name="Hibbett D.S."/>
        </authorList>
    </citation>
    <scope>NUCLEOTIDE SEQUENCE [LARGE SCALE GENOMIC DNA]</scope>
    <source>
        <strain evidence="9">FP-91666</strain>
    </source>
</reference>
<dbReference type="OMA" id="FQLAYAY"/>
<dbReference type="InterPro" id="IPR001019">
    <property type="entry name" value="Gprotein_alpha_su"/>
</dbReference>
<dbReference type="GO" id="GO:0005737">
    <property type="term" value="C:cytoplasm"/>
    <property type="evidence" value="ECO:0007669"/>
    <property type="project" value="TreeGrafter"/>
</dbReference>
<evidence type="ECO:0000256" key="6">
    <source>
        <dbReference type="PIRSR" id="PIRSR601019-2"/>
    </source>
</evidence>
<dbReference type="Proteomes" id="UP000053927">
    <property type="component" value="Unassembled WGS sequence"/>
</dbReference>
<feature type="compositionally biased region" description="Basic and acidic residues" evidence="7">
    <location>
        <begin position="286"/>
        <end position="305"/>
    </location>
</feature>
<evidence type="ECO:0000256" key="5">
    <source>
        <dbReference type="PIRSR" id="PIRSR601019-1"/>
    </source>
</evidence>
<organism evidence="8 9">
    <name type="scientific">Stereum hirsutum (strain FP-91666)</name>
    <name type="common">White-rot fungus</name>
    <dbReference type="NCBI Taxonomy" id="721885"/>
    <lineage>
        <taxon>Eukaryota</taxon>
        <taxon>Fungi</taxon>
        <taxon>Dikarya</taxon>
        <taxon>Basidiomycota</taxon>
        <taxon>Agaricomycotina</taxon>
        <taxon>Agaricomycetes</taxon>
        <taxon>Russulales</taxon>
        <taxon>Stereaceae</taxon>
        <taxon>Stereum</taxon>
    </lineage>
</organism>
<dbReference type="FunFam" id="3.40.50.300:FF:000692">
    <property type="entry name" value="Guanine nucleotide-binding protein subunit alpha"/>
    <property type="match status" value="1"/>
</dbReference>
<dbReference type="InterPro" id="IPR011025">
    <property type="entry name" value="GproteinA_insert"/>
</dbReference>
<evidence type="ECO:0000256" key="7">
    <source>
        <dbReference type="SAM" id="MobiDB-lite"/>
    </source>
</evidence>
<keyword evidence="9" id="KW-1185">Reference proteome</keyword>
<dbReference type="OrthoDB" id="5817230at2759"/>
<feature type="region of interest" description="Disordered" evidence="7">
    <location>
        <begin position="125"/>
        <end position="177"/>
    </location>
</feature>
<sequence>MPRHSRTSLDYDPLTAAIAPPSDETPEQRAKREQDEAEAQRVSDLIDEQLKAERAALKKKKPPIKVLLLGQSESGKSTTVKNFQLAYAHNAWLEERASWRSVILLNLVRSVNTILDILGKEMHYVSSPPPSSNLRLPPTSPTSSQTSDEDDDDEEDEPERNLPAPLPRRPGSASPPATQQDIALYQMQMRTRNTRFLFTEKHRLLQMRLKPLRRVQRDLEQLLGAPSFVEADDLRGPATPFASMEGSSPSSTVSSRKRMSQSHEFVVRSRNGWKGALRLGGDEDERERGERGKGGKRGRDERSEETMGVISGCGEDIRALWADPIVQEVLAKRGVKMEDQPGFFLDEVDRIATRDYEPSDDDVVKARLRTTGVQEYHFLFEKGSEAGREWIMYDVGGARSYRSAWYPYFMDVNAIIFLAPISVFDEPLAEDRKVNRLEDSFLLWKAVCSSRLLSKVQLILFLNKCDLLQRKLKRGSQLRQYIPTYGDRPNDLANVAKYFRQQFREMSRRYSPEQRSFYSFLTSVVDVKSTAVTLGTVREGILRNHLANAELI</sequence>
<dbReference type="GO" id="GO:0005834">
    <property type="term" value="C:heterotrimeric G-protein complex"/>
    <property type="evidence" value="ECO:0007669"/>
    <property type="project" value="TreeGrafter"/>
</dbReference>
<feature type="region of interest" description="Disordered" evidence="7">
    <location>
        <begin position="276"/>
        <end position="307"/>
    </location>
</feature>
<dbReference type="GO" id="GO:0001664">
    <property type="term" value="F:G protein-coupled receptor binding"/>
    <property type="evidence" value="ECO:0007669"/>
    <property type="project" value="TreeGrafter"/>
</dbReference>
<dbReference type="PROSITE" id="PS51882">
    <property type="entry name" value="G_ALPHA"/>
    <property type="match status" value="1"/>
</dbReference>
<evidence type="ECO:0000256" key="2">
    <source>
        <dbReference type="ARBA" id="ARBA00022741"/>
    </source>
</evidence>
<dbReference type="GO" id="GO:0031683">
    <property type="term" value="F:G-protein beta/gamma-subunit complex binding"/>
    <property type="evidence" value="ECO:0007669"/>
    <property type="project" value="InterPro"/>
</dbReference>
<dbReference type="EMBL" id="JH687400">
    <property type="protein sequence ID" value="EIM79929.1"/>
    <property type="molecule type" value="Genomic_DNA"/>
</dbReference>
<dbReference type="Gene3D" id="3.40.50.300">
    <property type="entry name" value="P-loop containing nucleotide triphosphate hydrolases"/>
    <property type="match status" value="2"/>
</dbReference>
<evidence type="ECO:0000313" key="9">
    <source>
        <dbReference type="Proteomes" id="UP000053927"/>
    </source>
</evidence>
<evidence type="ECO:0000256" key="4">
    <source>
        <dbReference type="ARBA" id="ARBA00023224"/>
    </source>
</evidence>
<feature type="binding site" evidence="6">
    <location>
        <position position="370"/>
    </location>
    <ligand>
        <name>Mg(2+)</name>
        <dbReference type="ChEBI" id="CHEBI:18420"/>
    </ligand>
</feature>
<dbReference type="Gene3D" id="1.10.400.10">
    <property type="entry name" value="GI Alpha 1, domain 2-like"/>
    <property type="match status" value="1"/>
</dbReference>
<gene>
    <name evidence="8" type="ORF">STEHIDRAFT_105968</name>
</gene>
<keyword evidence="6" id="KW-0460">Magnesium</keyword>
<dbReference type="SUPFAM" id="SSF52540">
    <property type="entry name" value="P-loop containing nucleoside triphosphate hydrolases"/>
    <property type="match status" value="1"/>
</dbReference>
<feature type="compositionally biased region" description="Low complexity" evidence="7">
    <location>
        <begin position="132"/>
        <end position="146"/>
    </location>
</feature>
<dbReference type="AlphaFoldDB" id="R7RX59"/>
<feature type="compositionally biased region" description="Low complexity" evidence="7">
    <location>
        <begin position="243"/>
        <end position="254"/>
    </location>
</feature>
<feature type="compositionally biased region" description="Acidic residues" evidence="7">
    <location>
        <begin position="147"/>
        <end position="158"/>
    </location>
</feature>
<dbReference type="GO" id="GO:0007188">
    <property type="term" value="P:adenylate cyclase-modulating G protein-coupled receptor signaling pathway"/>
    <property type="evidence" value="ECO:0007669"/>
    <property type="project" value="TreeGrafter"/>
</dbReference>
<dbReference type="SMART" id="SM00275">
    <property type="entry name" value="G_alpha"/>
    <property type="match status" value="1"/>
</dbReference>
<dbReference type="RefSeq" id="XP_007310919.1">
    <property type="nucleotide sequence ID" value="XM_007310857.1"/>
</dbReference>
<dbReference type="PRINTS" id="PR00318">
    <property type="entry name" value="GPROTEINA"/>
</dbReference>